<dbReference type="InterPro" id="IPR002052">
    <property type="entry name" value="DNA_methylase_N6_adenine_CS"/>
</dbReference>
<dbReference type="EMBL" id="LAZR01015519">
    <property type="protein sequence ID" value="KKM09941.1"/>
    <property type="molecule type" value="Genomic_DNA"/>
</dbReference>
<evidence type="ECO:0008006" key="2">
    <source>
        <dbReference type="Google" id="ProtNLM"/>
    </source>
</evidence>
<evidence type="ECO:0000313" key="1">
    <source>
        <dbReference type="EMBL" id="KKM09941.1"/>
    </source>
</evidence>
<dbReference type="PROSITE" id="PS00092">
    <property type="entry name" value="N6_MTASE"/>
    <property type="match status" value="1"/>
</dbReference>
<accession>A0A0F9KBR7</accession>
<proteinExistence type="predicted"/>
<protein>
    <recommendedName>
        <fullName evidence="2">DNA methyltransferase</fullName>
    </recommendedName>
</protein>
<dbReference type="PROSITE" id="PS51143">
    <property type="entry name" value="MT_A70"/>
    <property type="match status" value="1"/>
</dbReference>
<feature type="non-terminal residue" evidence="1">
    <location>
        <position position="96"/>
    </location>
</feature>
<name>A0A0F9KBR7_9ZZZZ</name>
<reference evidence="1" key="1">
    <citation type="journal article" date="2015" name="Nature">
        <title>Complex archaea that bridge the gap between prokaryotes and eukaryotes.</title>
        <authorList>
            <person name="Spang A."/>
            <person name="Saw J.H."/>
            <person name="Jorgensen S.L."/>
            <person name="Zaremba-Niedzwiedzka K."/>
            <person name="Martijn J."/>
            <person name="Lind A.E."/>
            <person name="van Eijk R."/>
            <person name="Schleper C."/>
            <person name="Guy L."/>
            <person name="Ettema T.J."/>
        </authorList>
    </citation>
    <scope>NUCLEOTIDE SEQUENCE</scope>
</reference>
<dbReference type="GO" id="GO:0008168">
    <property type="term" value="F:methyltransferase activity"/>
    <property type="evidence" value="ECO:0007669"/>
    <property type="project" value="InterPro"/>
</dbReference>
<organism evidence="1">
    <name type="scientific">marine sediment metagenome</name>
    <dbReference type="NCBI Taxonomy" id="412755"/>
    <lineage>
        <taxon>unclassified sequences</taxon>
        <taxon>metagenomes</taxon>
        <taxon>ecological metagenomes</taxon>
    </lineage>
</organism>
<dbReference type="AlphaFoldDB" id="A0A0F9KBR7"/>
<dbReference type="Pfam" id="PF05063">
    <property type="entry name" value="MT-A70"/>
    <property type="match status" value="1"/>
</dbReference>
<gene>
    <name evidence="1" type="ORF">LCGC14_1722410</name>
</gene>
<comment type="caution">
    <text evidence="1">The sequence shown here is derived from an EMBL/GenBank/DDBJ whole genome shotgun (WGS) entry which is preliminary data.</text>
</comment>
<dbReference type="GO" id="GO:0032259">
    <property type="term" value="P:methylation"/>
    <property type="evidence" value="ECO:0007669"/>
    <property type="project" value="InterPro"/>
</dbReference>
<dbReference type="InterPro" id="IPR007757">
    <property type="entry name" value="MT-A70-like"/>
</dbReference>
<sequence length="96" mass="10918">MTKYNIIYADPPWMYLPRKNKKTSFGGGAAGQYPLMPLEDIKALSINDIADTNCALFLWATFPRLAEGLEVIKAWGFTYKTIGFNWIKTKMPNPKI</sequence>
<dbReference type="GO" id="GO:0003676">
    <property type="term" value="F:nucleic acid binding"/>
    <property type="evidence" value="ECO:0007669"/>
    <property type="project" value="InterPro"/>
</dbReference>